<reference evidence="1 2" key="1">
    <citation type="submission" date="2017-11" db="EMBL/GenBank/DDBJ databases">
        <title>The genome of Rhizophagus clarus HR1 reveals common genetic basis of auxotrophy among arbuscular mycorrhizal fungi.</title>
        <authorList>
            <person name="Kobayashi Y."/>
        </authorList>
    </citation>
    <scope>NUCLEOTIDE SEQUENCE [LARGE SCALE GENOMIC DNA]</scope>
    <source>
        <strain evidence="1 2">HR1</strain>
    </source>
</reference>
<protein>
    <submittedName>
        <fullName evidence="1">Uncharacterized protein</fullName>
    </submittedName>
</protein>
<dbReference type="Proteomes" id="UP000247702">
    <property type="component" value="Unassembled WGS sequence"/>
</dbReference>
<evidence type="ECO:0000313" key="1">
    <source>
        <dbReference type="EMBL" id="GBB99783.1"/>
    </source>
</evidence>
<comment type="caution">
    <text evidence="1">The sequence shown here is derived from an EMBL/GenBank/DDBJ whole genome shotgun (WGS) entry which is preliminary data.</text>
</comment>
<gene>
    <name evidence="1" type="ORF">RclHR1_03630011</name>
</gene>
<dbReference type="EMBL" id="BEXD01002924">
    <property type="protein sequence ID" value="GBB99783.1"/>
    <property type="molecule type" value="Genomic_DNA"/>
</dbReference>
<evidence type="ECO:0000313" key="2">
    <source>
        <dbReference type="Proteomes" id="UP000247702"/>
    </source>
</evidence>
<dbReference type="AlphaFoldDB" id="A0A2Z6RCA8"/>
<keyword evidence="2" id="KW-1185">Reference proteome</keyword>
<organism evidence="1 2">
    <name type="scientific">Rhizophagus clarus</name>
    <dbReference type="NCBI Taxonomy" id="94130"/>
    <lineage>
        <taxon>Eukaryota</taxon>
        <taxon>Fungi</taxon>
        <taxon>Fungi incertae sedis</taxon>
        <taxon>Mucoromycota</taxon>
        <taxon>Glomeromycotina</taxon>
        <taxon>Glomeromycetes</taxon>
        <taxon>Glomerales</taxon>
        <taxon>Glomeraceae</taxon>
        <taxon>Rhizophagus</taxon>
    </lineage>
</organism>
<accession>A0A2Z6RCA8</accession>
<name>A0A2Z6RCA8_9GLOM</name>
<proteinExistence type="predicted"/>
<sequence length="90" mass="10880">MRRQRTLIRVSKAIFVIRKIIYLTNQENFWTIKFSIINSGFKDALAMFVKKNELEISLDGKILNEFGKFRYDIDVLRKKYQNRNKTKLVY</sequence>